<dbReference type="Proteomes" id="UP001548189">
    <property type="component" value="Unassembled WGS sequence"/>
</dbReference>
<organism evidence="2 3">
    <name type="scientific">Aliikangiella maris</name>
    <dbReference type="NCBI Taxonomy" id="3162458"/>
    <lineage>
        <taxon>Bacteria</taxon>
        <taxon>Pseudomonadati</taxon>
        <taxon>Pseudomonadota</taxon>
        <taxon>Gammaproteobacteria</taxon>
        <taxon>Oceanospirillales</taxon>
        <taxon>Pleioneaceae</taxon>
        <taxon>Aliikangiella</taxon>
    </lineage>
</organism>
<name>A0ABV2BP39_9GAMM</name>
<evidence type="ECO:0000313" key="2">
    <source>
        <dbReference type="EMBL" id="MET1253716.1"/>
    </source>
</evidence>
<evidence type="ECO:0000259" key="1">
    <source>
        <dbReference type="Pfam" id="PF07238"/>
    </source>
</evidence>
<dbReference type="Gene3D" id="2.40.10.220">
    <property type="entry name" value="predicted glycosyltransferase like domains"/>
    <property type="match status" value="1"/>
</dbReference>
<keyword evidence="3" id="KW-1185">Reference proteome</keyword>
<dbReference type="Pfam" id="PF07238">
    <property type="entry name" value="PilZ"/>
    <property type="match status" value="1"/>
</dbReference>
<reference evidence="2 3" key="1">
    <citation type="submission" date="2024-06" db="EMBL/GenBank/DDBJ databases">
        <authorList>
            <person name="Li F."/>
        </authorList>
    </citation>
    <scope>NUCLEOTIDE SEQUENCE [LARGE SCALE GENOMIC DNA]</scope>
    <source>
        <strain evidence="2 3">GXAS 311</strain>
    </source>
</reference>
<comment type="caution">
    <text evidence="2">The sequence shown here is derived from an EMBL/GenBank/DDBJ whole genome shotgun (WGS) entry which is preliminary data.</text>
</comment>
<protein>
    <submittedName>
        <fullName evidence="2">PilZ domain-containing protein</fullName>
    </submittedName>
</protein>
<feature type="domain" description="PilZ" evidence="1">
    <location>
        <begin position="5"/>
        <end position="101"/>
    </location>
</feature>
<dbReference type="RefSeq" id="WP_353873258.1">
    <property type="nucleotide sequence ID" value="NZ_JBEVCJ010000001.1"/>
</dbReference>
<dbReference type="SUPFAM" id="SSF141371">
    <property type="entry name" value="PilZ domain-like"/>
    <property type="match status" value="1"/>
</dbReference>
<dbReference type="InterPro" id="IPR009875">
    <property type="entry name" value="PilZ_domain"/>
</dbReference>
<accession>A0ABV2BP39</accession>
<sequence length="123" mass="14303">MKHEEQRRHERLQREEKIFIEVLSASDGSSDDCILLECTTQDISESGLKIKSGYPFIIHSILELLISFESGGYRFLLTGEVKWFEKISHNEYLAGFELIDAEHSDYLVWQKMFQSEERKAGSV</sequence>
<evidence type="ECO:0000313" key="3">
    <source>
        <dbReference type="Proteomes" id="UP001548189"/>
    </source>
</evidence>
<gene>
    <name evidence="2" type="ORF">ABVT43_01120</name>
</gene>
<dbReference type="EMBL" id="JBEVCJ010000001">
    <property type="protein sequence ID" value="MET1253716.1"/>
    <property type="molecule type" value="Genomic_DNA"/>
</dbReference>
<proteinExistence type="predicted"/>